<dbReference type="PANTHER" id="PTHR42659:SF2">
    <property type="entry name" value="XANTHINE DEHYDROGENASE SUBUNIT C-RELATED"/>
    <property type="match status" value="1"/>
</dbReference>
<keyword evidence="1" id="KW-0285">Flavoprotein</keyword>
<accession>A0A967EZ11</accession>
<protein>
    <submittedName>
        <fullName evidence="5">Xanthine dehydrogenase family protein subunit M</fullName>
    </submittedName>
</protein>
<dbReference type="GO" id="GO:0016491">
    <property type="term" value="F:oxidoreductase activity"/>
    <property type="evidence" value="ECO:0007669"/>
    <property type="project" value="UniProtKB-KW"/>
</dbReference>
<dbReference type="Gene3D" id="3.30.43.10">
    <property type="entry name" value="Uridine Diphospho-n-acetylenolpyruvylglucosamine Reductase, domain 2"/>
    <property type="match status" value="1"/>
</dbReference>
<dbReference type="GO" id="GO:0071949">
    <property type="term" value="F:FAD binding"/>
    <property type="evidence" value="ECO:0007669"/>
    <property type="project" value="InterPro"/>
</dbReference>
<proteinExistence type="predicted"/>
<reference evidence="5" key="1">
    <citation type="submission" date="2020-03" db="EMBL/GenBank/DDBJ databases">
        <title>Genome of Pelagibius litoralis DSM 21314T.</title>
        <authorList>
            <person name="Wang G."/>
        </authorList>
    </citation>
    <scope>NUCLEOTIDE SEQUENCE</scope>
    <source>
        <strain evidence="5">DSM 21314</strain>
    </source>
</reference>
<dbReference type="PROSITE" id="PS51387">
    <property type="entry name" value="FAD_PCMH"/>
    <property type="match status" value="1"/>
</dbReference>
<dbReference type="InterPro" id="IPR036318">
    <property type="entry name" value="FAD-bd_PCMH-like_sf"/>
</dbReference>
<dbReference type="AlphaFoldDB" id="A0A967EZ11"/>
<keyword evidence="3" id="KW-0560">Oxidoreductase</keyword>
<dbReference type="EMBL" id="JAAQPH010000011">
    <property type="protein sequence ID" value="NIA70009.1"/>
    <property type="molecule type" value="Genomic_DNA"/>
</dbReference>
<dbReference type="Proteomes" id="UP000761264">
    <property type="component" value="Unassembled WGS sequence"/>
</dbReference>
<dbReference type="SUPFAM" id="SSF55447">
    <property type="entry name" value="CO dehydrogenase flavoprotein C-terminal domain-like"/>
    <property type="match status" value="1"/>
</dbReference>
<name>A0A967EZ11_9PROT</name>
<dbReference type="InterPro" id="IPR016169">
    <property type="entry name" value="FAD-bd_PCMH_sub2"/>
</dbReference>
<dbReference type="Gene3D" id="3.30.390.50">
    <property type="entry name" value="CO dehydrogenase flavoprotein, C-terminal domain"/>
    <property type="match status" value="1"/>
</dbReference>
<dbReference type="InterPro" id="IPR005107">
    <property type="entry name" value="CO_DH_flav_C"/>
</dbReference>
<dbReference type="InterPro" id="IPR036683">
    <property type="entry name" value="CO_DH_flav_C_dom_sf"/>
</dbReference>
<comment type="caution">
    <text evidence="5">The sequence shown here is derived from an EMBL/GenBank/DDBJ whole genome shotgun (WGS) entry which is preliminary data.</text>
</comment>
<evidence type="ECO:0000256" key="2">
    <source>
        <dbReference type="ARBA" id="ARBA00022827"/>
    </source>
</evidence>
<evidence type="ECO:0000256" key="3">
    <source>
        <dbReference type="ARBA" id="ARBA00023002"/>
    </source>
</evidence>
<gene>
    <name evidence="5" type="ORF">HBA54_15500</name>
</gene>
<dbReference type="InterPro" id="IPR051312">
    <property type="entry name" value="Diverse_Substr_Oxidored"/>
</dbReference>
<organism evidence="5 6">
    <name type="scientific">Pelagibius litoralis</name>
    <dbReference type="NCBI Taxonomy" id="374515"/>
    <lineage>
        <taxon>Bacteria</taxon>
        <taxon>Pseudomonadati</taxon>
        <taxon>Pseudomonadota</taxon>
        <taxon>Alphaproteobacteria</taxon>
        <taxon>Rhodospirillales</taxon>
        <taxon>Rhodovibrionaceae</taxon>
        <taxon>Pelagibius</taxon>
    </lineage>
</organism>
<dbReference type="PANTHER" id="PTHR42659">
    <property type="entry name" value="XANTHINE DEHYDROGENASE SUBUNIT C-RELATED"/>
    <property type="match status" value="1"/>
</dbReference>
<dbReference type="RefSeq" id="WP_167226166.1">
    <property type="nucleotide sequence ID" value="NZ_JAAQPH010000011.1"/>
</dbReference>
<evidence type="ECO:0000259" key="4">
    <source>
        <dbReference type="PROSITE" id="PS51387"/>
    </source>
</evidence>
<dbReference type="InterPro" id="IPR002346">
    <property type="entry name" value="Mopterin_DH_FAD-bd"/>
</dbReference>
<keyword evidence="6" id="KW-1185">Reference proteome</keyword>
<dbReference type="Pfam" id="PF03450">
    <property type="entry name" value="CO_deh_flav_C"/>
    <property type="match status" value="1"/>
</dbReference>
<keyword evidence="2" id="KW-0274">FAD</keyword>
<sequence length="286" mass="29953">MGSYLRPQRLEEAVGALADGGYTVLAGGTDFYPARVGRAIDDQVLDITALDELRGIAELGDRYRIGALTTWSDVIAAPLPPMFDGLKLAAREVGGVQIQNAGTLCGNLCNASPAADGVPPLLTLAAEVELSSQAGSRCLPLADFILGNRRTARRPDELVTALYLPKPAGAACSDFVKLGARKYLVISIVMVASLLEHDDAGRITTARLAVGSCAATAHRLSALEEALLGKPLDSGLPSVVTAAHLSPLSPIDDVRGSAEYRMEAAAQLVRRSLERLARQSQTGAAV</sequence>
<dbReference type="Pfam" id="PF00941">
    <property type="entry name" value="FAD_binding_5"/>
    <property type="match status" value="1"/>
</dbReference>
<dbReference type="Gene3D" id="3.30.465.10">
    <property type="match status" value="1"/>
</dbReference>
<evidence type="ECO:0000313" key="6">
    <source>
        <dbReference type="Proteomes" id="UP000761264"/>
    </source>
</evidence>
<dbReference type="InterPro" id="IPR016166">
    <property type="entry name" value="FAD-bd_PCMH"/>
</dbReference>
<evidence type="ECO:0000256" key="1">
    <source>
        <dbReference type="ARBA" id="ARBA00022630"/>
    </source>
</evidence>
<evidence type="ECO:0000313" key="5">
    <source>
        <dbReference type="EMBL" id="NIA70009.1"/>
    </source>
</evidence>
<feature type="domain" description="FAD-binding PCMH-type" evidence="4">
    <location>
        <begin position="1"/>
        <end position="169"/>
    </location>
</feature>
<dbReference type="SUPFAM" id="SSF56176">
    <property type="entry name" value="FAD-binding/transporter-associated domain-like"/>
    <property type="match status" value="1"/>
</dbReference>
<dbReference type="InterPro" id="IPR016167">
    <property type="entry name" value="FAD-bd_PCMH_sub1"/>
</dbReference>
<dbReference type="SMART" id="SM01092">
    <property type="entry name" value="CO_deh_flav_C"/>
    <property type="match status" value="1"/>
</dbReference>